<dbReference type="Pfam" id="PF06183">
    <property type="entry name" value="DinI"/>
    <property type="match status" value="1"/>
</dbReference>
<evidence type="ECO:0000256" key="1">
    <source>
        <dbReference type="SAM" id="Phobius"/>
    </source>
</evidence>
<feature type="transmembrane region" description="Helical" evidence="1">
    <location>
        <begin position="47"/>
        <end position="66"/>
    </location>
</feature>
<dbReference type="AlphaFoldDB" id="A0ABD5HIY4"/>
<protein>
    <submittedName>
        <fullName evidence="2">DinI-like family protein</fullName>
    </submittedName>
</protein>
<dbReference type="SUPFAM" id="SSF54857">
    <property type="entry name" value="DNA damage-inducible protein DinI"/>
    <property type="match status" value="1"/>
</dbReference>
<dbReference type="GeneID" id="77225523"/>
<name>A0ABD5HIY4_9ENTR</name>
<keyword evidence="1" id="KW-1133">Transmembrane helix</keyword>
<gene>
    <name evidence="2" type="ORF">RYZ49_23500</name>
</gene>
<dbReference type="RefSeq" id="WP_032741822.1">
    <property type="nucleotide sequence ID" value="NZ_CABEJD010000001.1"/>
</dbReference>
<keyword evidence="1" id="KW-0472">Membrane</keyword>
<evidence type="ECO:0000313" key="2">
    <source>
        <dbReference type="EMBL" id="MDW2718760.1"/>
    </source>
</evidence>
<dbReference type="Gene3D" id="3.30.910.10">
    <property type="entry name" value="DinI-like"/>
    <property type="match status" value="1"/>
</dbReference>
<dbReference type="EMBL" id="JAWPBP010000026">
    <property type="protein sequence ID" value="MDW2718760.1"/>
    <property type="molecule type" value="Genomic_DNA"/>
</dbReference>
<proteinExistence type="predicted"/>
<dbReference type="PANTHER" id="PTHR36572:SF2">
    <property type="entry name" value="DNA DAMAGE-INDUCIBLE PROTEIN I"/>
    <property type="match status" value="1"/>
</dbReference>
<dbReference type="InterPro" id="IPR010391">
    <property type="entry name" value="DNA_damage-inducible_DinI-like"/>
</dbReference>
<evidence type="ECO:0000313" key="3">
    <source>
        <dbReference type="Proteomes" id="UP001287436"/>
    </source>
</evidence>
<comment type="caution">
    <text evidence="2">The sequence shown here is derived from an EMBL/GenBank/DDBJ whole genome shotgun (WGS) entry which is preliminary data.</text>
</comment>
<reference evidence="2 3" key="1">
    <citation type="submission" date="2023-10" db="EMBL/GenBank/DDBJ databases">
        <title>Fecal carriage and genetic characteristics of carbapenem-resistant Enterobacterales among healthy adults from four provinces of China.</title>
        <authorList>
            <person name="Li Y."/>
            <person name="Zhang R."/>
        </authorList>
    </citation>
    <scope>NUCLEOTIDE SEQUENCE [LARGE SCALE GENOMIC DNA]</scope>
    <source>
        <strain evidence="2 3">HN-157</strain>
    </source>
</reference>
<organism evidence="2 3">
    <name type="scientific">Klebsiella pasteurii</name>
    <dbReference type="NCBI Taxonomy" id="2587529"/>
    <lineage>
        <taxon>Bacteria</taxon>
        <taxon>Pseudomonadati</taxon>
        <taxon>Pseudomonadota</taxon>
        <taxon>Gammaproteobacteria</taxon>
        <taxon>Enterobacterales</taxon>
        <taxon>Enterobacteriaceae</taxon>
        <taxon>Klebsiella/Raoultella group</taxon>
        <taxon>Klebsiella</taxon>
    </lineage>
</organism>
<keyword evidence="1" id="KW-0812">Transmembrane</keyword>
<dbReference type="PANTHER" id="PTHR36572">
    <property type="entry name" value="DNA DAMAGE-INDUCIBLE PROTEIN I-RELATED"/>
    <property type="match status" value="1"/>
</dbReference>
<sequence>MKIEVTIDKTKKLPNGAEPALEAEFLRRLNQKFYDCKLSIRRAGADGLSVFGGILSNALTALAAVIPD</sequence>
<accession>A0ABD5HIY4</accession>
<dbReference type="InterPro" id="IPR036687">
    <property type="entry name" value="DinI-like_sf"/>
</dbReference>
<dbReference type="Proteomes" id="UP001287436">
    <property type="component" value="Unassembled WGS sequence"/>
</dbReference>